<evidence type="ECO:0000313" key="3">
    <source>
        <dbReference type="Proteomes" id="UP001633002"/>
    </source>
</evidence>
<feature type="compositionally biased region" description="Basic and acidic residues" evidence="1">
    <location>
        <begin position="42"/>
        <end position="63"/>
    </location>
</feature>
<keyword evidence="3" id="KW-1185">Reference proteome</keyword>
<dbReference type="Proteomes" id="UP001633002">
    <property type="component" value="Unassembled WGS sequence"/>
</dbReference>
<dbReference type="AlphaFoldDB" id="A0ABD3GQP4"/>
<feature type="region of interest" description="Disordered" evidence="1">
    <location>
        <begin position="1"/>
        <end position="79"/>
    </location>
</feature>
<organism evidence="2 3">
    <name type="scientific">Riccia sorocarpa</name>
    <dbReference type="NCBI Taxonomy" id="122646"/>
    <lineage>
        <taxon>Eukaryota</taxon>
        <taxon>Viridiplantae</taxon>
        <taxon>Streptophyta</taxon>
        <taxon>Embryophyta</taxon>
        <taxon>Marchantiophyta</taxon>
        <taxon>Marchantiopsida</taxon>
        <taxon>Marchantiidae</taxon>
        <taxon>Marchantiales</taxon>
        <taxon>Ricciaceae</taxon>
        <taxon>Riccia</taxon>
    </lineage>
</organism>
<evidence type="ECO:0000256" key="1">
    <source>
        <dbReference type="SAM" id="MobiDB-lite"/>
    </source>
</evidence>
<reference evidence="2 3" key="1">
    <citation type="submission" date="2024-09" db="EMBL/GenBank/DDBJ databases">
        <title>Chromosome-scale assembly of Riccia sorocarpa.</title>
        <authorList>
            <person name="Paukszto L."/>
        </authorList>
    </citation>
    <scope>NUCLEOTIDE SEQUENCE [LARGE SCALE GENOMIC DNA]</scope>
    <source>
        <strain evidence="2">LP-2024</strain>
        <tissue evidence="2">Aerial parts of the thallus</tissue>
    </source>
</reference>
<accession>A0ABD3GQP4</accession>
<gene>
    <name evidence="2" type="ORF">R1sor_022430</name>
</gene>
<proteinExistence type="predicted"/>
<evidence type="ECO:0000313" key="2">
    <source>
        <dbReference type="EMBL" id="KAL3679474.1"/>
    </source>
</evidence>
<name>A0ABD3GQP4_9MARC</name>
<comment type="caution">
    <text evidence="2">The sequence shown here is derived from an EMBL/GenBank/DDBJ whole genome shotgun (WGS) entry which is preliminary data.</text>
</comment>
<protein>
    <submittedName>
        <fullName evidence="2">Uncharacterized protein</fullName>
    </submittedName>
</protein>
<sequence length="210" mass="24113">MVEQDEGQNQTEDDRLRGLGNNEHQNGDLVGDSQDSLALIGEETKGDDDGLSRPEKENEERTTPLEAGETSEDPSDAHKDRFEETFQMARRRDQADTRIFRVWFRIRWLKDGDVPSMFFFACLKAKTRKENITTTKLDTGVFLTEEDQTLKLIEDTYGALNVAEEESTEVTDRRRECLQLVDKTVLGEQNRTLEETPSEEVIQEIVRSLP</sequence>
<dbReference type="EMBL" id="JBJQOH010000007">
    <property type="protein sequence ID" value="KAL3679474.1"/>
    <property type="molecule type" value="Genomic_DNA"/>
</dbReference>